<dbReference type="EMBL" id="CM046389">
    <property type="protein sequence ID" value="KAI8567509.1"/>
    <property type="molecule type" value="Genomic_DNA"/>
</dbReference>
<accession>A0ACC0PQV7</accession>
<protein>
    <submittedName>
        <fullName evidence="1">Uncharacterized protein</fullName>
    </submittedName>
</protein>
<evidence type="ECO:0000313" key="2">
    <source>
        <dbReference type="Proteomes" id="UP001062846"/>
    </source>
</evidence>
<organism evidence="1 2">
    <name type="scientific">Rhododendron molle</name>
    <name type="common">Chinese azalea</name>
    <name type="synonym">Azalea mollis</name>
    <dbReference type="NCBI Taxonomy" id="49168"/>
    <lineage>
        <taxon>Eukaryota</taxon>
        <taxon>Viridiplantae</taxon>
        <taxon>Streptophyta</taxon>
        <taxon>Embryophyta</taxon>
        <taxon>Tracheophyta</taxon>
        <taxon>Spermatophyta</taxon>
        <taxon>Magnoliopsida</taxon>
        <taxon>eudicotyledons</taxon>
        <taxon>Gunneridae</taxon>
        <taxon>Pentapetalae</taxon>
        <taxon>asterids</taxon>
        <taxon>Ericales</taxon>
        <taxon>Ericaceae</taxon>
        <taxon>Ericoideae</taxon>
        <taxon>Rhodoreae</taxon>
        <taxon>Rhododendron</taxon>
    </lineage>
</organism>
<evidence type="ECO:0000313" key="1">
    <source>
        <dbReference type="EMBL" id="KAI8567509.1"/>
    </source>
</evidence>
<reference evidence="1" key="1">
    <citation type="submission" date="2022-02" db="EMBL/GenBank/DDBJ databases">
        <title>Plant Genome Project.</title>
        <authorList>
            <person name="Zhang R.-G."/>
        </authorList>
    </citation>
    <scope>NUCLEOTIDE SEQUENCE</scope>
    <source>
        <strain evidence="1">AT1</strain>
    </source>
</reference>
<gene>
    <name evidence="1" type="ORF">RHMOL_Rhmol02G0128300</name>
</gene>
<dbReference type="Proteomes" id="UP001062846">
    <property type="component" value="Chromosome 2"/>
</dbReference>
<sequence length="107" mass="12123">MGKIHVDESQALVSEGMRGKNQKRGGNSRSGLRSRDRCEKGVWLAFIARRKVMIRDCPKLVGRTCYHCKKEGHMIRDCPKMKGQSKEAAVVQDTELLLVEEKPNVAR</sequence>
<keyword evidence="2" id="KW-1185">Reference proteome</keyword>
<name>A0ACC0PQV7_RHOML</name>
<comment type="caution">
    <text evidence="1">The sequence shown here is derived from an EMBL/GenBank/DDBJ whole genome shotgun (WGS) entry which is preliminary data.</text>
</comment>
<proteinExistence type="predicted"/>